<name>A0A7J0H6K8_9ERIC</name>
<dbReference type="AlphaFoldDB" id="A0A7J0H6K8"/>
<sequence>MNRERRENPLIIATYVSLFRAIAVIEEPKEGRERERYQLVIEERVKERLTYHRSPLPKSLSIARVGGEMLRRSRQCKRRGTGRTRRRPEAADEERSIWFSGRNRGRRFGVISTVEDLEIMTPMKGPDLVVAILEDLIGKGNFGWKRGGCDAAR</sequence>
<feature type="region of interest" description="Disordered" evidence="1">
    <location>
        <begin position="73"/>
        <end position="93"/>
    </location>
</feature>
<gene>
    <name evidence="2" type="ORF">Acr_27g0001130</name>
</gene>
<evidence type="ECO:0000313" key="2">
    <source>
        <dbReference type="EMBL" id="GFZ18374.1"/>
    </source>
</evidence>
<organism evidence="2 3">
    <name type="scientific">Actinidia rufa</name>
    <dbReference type="NCBI Taxonomy" id="165716"/>
    <lineage>
        <taxon>Eukaryota</taxon>
        <taxon>Viridiplantae</taxon>
        <taxon>Streptophyta</taxon>
        <taxon>Embryophyta</taxon>
        <taxon>Tracheophyta</taxon>
        <taxon>Spermatophyta</taxon>
        <taxon>Magnoliopsida</taxon>
        <taxon>eudicotyledons</taxon>
        <taxon>Gunneridae</taxon>
        <taxon>Pentapetalae</taxon>
        <taxon>asterids</taxon>
        <taxon>Ericales</taxon>
        <taxon>Actinidiaceae</taxon>
        <taxon>Actinidia</taxon>
    </lineage>
</organism>
<dbReference type="Proteomes" id="UP000585474">
    <property type="component" value="Unassembled WGS sequence"/>
</dbReference>
<evidence type="ECO:0000313" key="3">
    <source>
        <dbReference type="Proteomes" id="UP000585474"/>
    </source>
</evidence>
<dbReference type="EMBL" id="BJWL01000027">
    <property type="protein sequence ID" value="GFZ18374.1"/>
    <property type="molecule type" value="Genomic_DNA"/>
</dbReference>
<evidence type="ECO:0000256" key="1">
    <source>
        <dbReference type="SAM" id="MobiDB-lite"/>
    </source>
</evidence>
<reference evidence="2 3" key="1">
    <citation type="submission" date="2019-07" db="EMBL/GenBank/DDBJ databases">
        <title>De Novo Assembly of kiwifruit Actinidia rufa.</title>
        <authorList>
            <person name="Sugita-Konishi S."/>
            <person name="Sato K."/>
            <person name="Mori E."/>
            <person name="Abe Y."/>
            <person name="Kisaki G."/>
            <person name="Hamano K."/>
            <person name="Suezawa K."/>
            <person name="Otani M."/>
            <person name="Fukuda T."/>
            <person name="Manabe T."/>
            <person name="Gomi K."/>
            <person name="Tabuchi M."/>
            <person name="Akimitsu K."/>
            <person name="Kataoka I."/>
        </authorList>
    </citation>
    <scope>NUCLEOTIDE SEQUENCE [LARGE SCALE GENOMIC DNA]</scope>
    <source>
        <strain evidence="3">cv. Fuchu</strain>
    </source>
</reference>
<keyword evidence="3" id="KW-1185">Reference proteome</keyword>
<proteinExistence type="predicted"/>
<accession>A0A7J0H6K8</accession>
<protein>
    <submittedName>
        <fullName evidence="2">Uncharacterized protein</fullName>
    </submittedName>
</protein>
<feature type="compositionally biased region" description="Basic residues" evidence="1">
    <location>
        <begin position="73"/>
        <end position="86"/>
    </location>
</feature>
<comment type="caution">
    <text evidence="2">The sequence shown here is derived from an EMBL/GenBank/DDBJ whole genome shotgun (WGS) entry which is preliminary data.</text>
</comment>